<dbReference type="PROSITE" id="PS50941">
    <property type="entry name" value="CHIT_BIND_I_2"/>
    <property type="match status" value="2"/>
</dbReference>
<dbReference type="OrthoDB" id="43722at2759"/>
<evidence type="ECO:0000313" key="8">
    <source>
        <dbReference type="Proteomes" id="UP000266841"/>
    </source>
</evidence>
<dbReference type="PANTHER" id="PTHR47849">
    <property type="entry name" value="CHITIN-BINDING LECTIN 1"/>
    <property type="match status" value="1"/>
</dbReference>
<gene>
    <name evidence="7" type="ORF">THAOC_02293</name>
</gene>
<feature type="region of interest" description="Disordered" evidence="4">
    <location>
        <begin position="473"/>
        <end position="495"/>
    </location>
</feature>
<evidence type="ECO:0000256" key="3">
    <source>
        <dbReference type="PROSITE-ProRule" id="PRU00261"/>
    </source>
</evidence>
<reference evidence="7 8" key="1">
    <citation type="journal article" date="2012" name="Genome Biol.">
        <title>Genome and low-iron response of an oceanic diatom adapted to chronic iron limitation.</title>
        <authorList>
            <person name="Lommer M."/>
            <person name="Specht M."/>
            <person name="Roy A.S."/>
            <person name="Kraemer L."/>
            <person name="Andreson R."/>
            <person name="Gutowska M.A."/>
            <person name="Wolf J."/>
            <person name="Bergner S.V."/>
            <person name="Schilhabel M.B."/>
            <person name="Klostermeier U.C."/>
            <person name="Beiko R.G."/>
            <person name="Rosenstiel P."/>
            <person name="Hippler M."/>
            <person name="Laroche J."/>
        </authorList>
    </citation>
    <scope>NUCLEOTIDE SEQUENCE [LARGE SCALE GENOMIC DNA]</scope>
    <source>
        <strain evidence="7 8">CCMP1005</strain>
    </source>
</reference>
<feature type="signal peptide" evidence="5">
    <location>
        <begin position="1"/>
        <end position="20"/>
    </location>
</feature>
<dbReference type="SUPFAM" id="SSF57016">
    <property type="entry name" value="Plant lectins/antimicrobial peptides"/>
    <property type="match status" value="2"/>
</dbReference>
<dbReference type="Gene3D" id="3.30.60.10">
    <property type="entry name" value="Endochitinase-like"/>
    <property type="match status" value="2"/>
</dbReference>
<feature type="disulfide bond" evidence="3">
    <location>
        <begin position="571"/>
        <end position="585"/>
    </location>
</feature>
<dbReference type="Pfam" id="PF00187">
    <property type="entry name" value="Chitin_bind_1"/>
    <property type="match status" value="2"/>
</dbReference>
<feature type="domain" description="Chitin-binding type-1" evidence="6">
    <location>
        <begin position="552"/>
        <end position="595"/>
    </location>
</feature>
<dbReference type="InterPro" id="IPR018371">
    <property type="entry name" value="Chitin-binding_1_CS"/>
</dbReference>
<evidence type="ECO:0000256" key="1">
    <source>
        <dbReference type="ARBA" id="ARBA00022669"/>
    </source>
</evidence>
<proteinExistence type="predicted"/>
<keyword evidence="8" id="KW-1185">Reference proteome</keyword>
<keyword evidence="2 3" id="KW-1015">Disulfide bond</keyword>
<name>K0TQF7_THAOC</name>
<evidence type="ECO:0000256" key="4">
    <source>
        <dbReference type="SAM" id="MobiDB-lite"/>
    </source>
</evidence>
<evidence type="ECO:0000313" key="7">
    <source>
        <dbReference type="EMBL" id="EJK75967.1"/>
    </source>
</evidence>
<dbReference type="SMART" id="SM00270">
    <property type="entry name" value="ChtBD1"/>
    <property type="match status" value="3"/>
</dbReference>
<organism evidence="7 8">
    <name type="scientific">Thalassiosira oceanica</name>
    <name type="common">Marine diatom</name>
    <dbReference type="NCBI Taxonomy" id="159749"/>
    <lineage>
        <taxon>Eukaryota</taxon>
        <taxon>Sar</taxon>
        <taxon>Stramenopiles</taxon>
        <taxon>Ochrophyta</taxon>
        <taxon>Bacillariophyta</taxon>
        <taxon>Coscinodiscophyceae</taxon>
        <taxon>Thalassiosirophycidae</taxon>
        <taxon>Thalassiosirales</taxon>
        <taxon>Thalassiosiraceae</taxon>
        <taxon>Thalassiosira</taxon>
    </lineage>
</organism>
<feature type="disulfide bond" evidence="3">
    <location>
        <begin position="629"/>
        <end position="643"/>
    </location>
</feature>
<dbReference type="eggNOG" id="ENOG502TBKC">
    <property type="taxonomic scope" value="Eukaryota"/>
</dbReference>
<dbReference type="GO" id="GO:0008061">
    <property type="term" value="F:chitin binding"/>
    <property type="evidence" value="ECO:0007669"/>
    <property type="project" value="UniProtKB-UniRule"/>
</dbReference>
<dbReference type="InterPro" id="IPR036861">
    <property type="entry name" value="Endochitinase-like_sf"/>
</dbReference>
<dbReference type="AlphaFoldDB" id="K0TQF7"/>
<comment type="caution">
    <text evidence="3">Lacks conserved residue(s) required for the propagation of feature annotation.</text>
</comment>
<sequence length="892" mass="97206">MVYNLVYLALFLTPSVLGYAARDSSSSVTKSFKFKDDLFLKFHPLDNAIGPSDIGTLMQALEDFAPTFKRIWKQQVETKLLGGGCKVDRFMLTFRSSSPDRYDTEELPIAGQCYAHEDGFIQRVYYNIEKLVITCDADFDYADLDRQDYIETIFEAEEFVNLLNPPESLSDPLSLFSTLQSVEASTFDECNAELYINRYVDVPVFLKCLDLEGYGPDVANQLIEALDLYFVGEVIPALSEKILLQAPTGHIYNIVSPYESDREYGAHGSWYTGGNLVNQQTDCDGVLVTEFTYGFDVIWFKPVDFDCQDEQLLNDVPQIIQEVFQMGSNFLDFVKSEFPGVDIIQDASVCDVVDPDLIEITFAPSRQPTVKPTSLEEIGGPCDRDSQCVDGLVCNQSTNTCVCNMDTNEGCSPGLFCRFSCVFLSNAPKCFDDQELRDCEIQYGPGHVCYDANQDGVIDALDKASGCAYFSPTASPSTDVPTKEPSTAAPVESPTVSPSVELTMFPTIQVFRGVETLPPTEYPAPSPRPTCPKCEVQIPNDTTEDECPLVTSGTCGGGNRGDGICPFQGYCCSRWGWCGTTDDYCEDDFDAPTPSTVEAAPPAPTISIDAGMCGAQDVGDGLCPGENMCCSDFGYCGAGENYCFSTRVWTGDNPGVEDSTGKCGAGGIGDGLCPVVGGSQLCCSRFGFCGQGDLYCTGNNQLAQSDVAEGEVKLKSSPVPSDLRAAFGFRCGLTEADARSNCKPECTHHTQCDGDEECWGVQLNYCHTFEEGEHPICTDLDKADNDSRCGVDETSARSHCGAKCTDDSECATGEFCYPVLSNYCTCHEDNDKEAPLVFAKAQALISPYFVESEMGSRFVDGEPEGVPRSSAKALSWTTFGTLLSIGVHFLLF</sequence>
<protein>
    <recommendedName>
        <fullName evidence="6">Chitin-binding type-1 domain-containing protein</fullName>
    </recommendedName>
</protein>
<dbReference type="CDD" id="cd00035">
    <property type="entry name" value="ChtBD1"/>
    <property type="match status" value="1"/>
</dbReference>
<keyword evidence="1 3" id="KW-0147">Chitin-binding</keyword>
<comment type="caution">
    <text evidence="7">The sequence shown here is derived from an EMBL/GenBank/DDBJ whole genome shotgun (WGS) entry which is preliminary data.</text>
</comment>
<evidence type="ECO:0000259" key="6">
    <source>
        <dbReference type="PROSITE" id="PS50941"/>
    </source>
</evidence>
<dbReference type="EMBL" id="AGNL01002629">
    <property type="protein sequence ID" value="EJK75967.1"/>
    <property type="molecule type" value="Genomic_DNA"/>
</dbReference>
<keyword evidence="5" id="KW-0732">Signal</keyword>
<dbReference type="PROSITE" id="PS00026">
    <property type="entry name" value="CHIT_BIND_I_1"/>
    <property type="match status" value="2"/>
</dbReference>
<evidence type="ECO:0000256" key="2">
    <source>
        <dbReference type="ARBA" id="ARBA00023157"/>
    </source>
</evidence>
<dbReference type="PANTHER" id="PTHR47849:SF8">
    <property type="entry name" value="LECTIN"/>
    <property type="match status" value="1"/>
</dbReference>
<feature type="domain" description="Chitin-binding type-1" evidence="6">
    <location>
        <begin position="610"/>
        <end position="665"/>
    </location>
</feature>
<feature type="chain" id="PRO_5003838661" description="Chitin-binding type-1 domain-containing protein" evidence="5">
    <location>
        <begin position="21"/>
        <end position="892"/>
    </location>
</feature>
<dbReference type="InterPro" id="IPR001002">
    <property type="entry name" value="Chitin-bd_1"/>
</dbReference>
<dbReference type="Proteomes" id="UP000266841">
    <property type="component" value="Unassembled WGS sequence"/>
</dbReference>
<dbReference type="OMA" id="NRGDGIC"/>
<evidence type="ECO:0000256" key="5">
    <source>
        <dbReference type="SAM" id="SignalP"/>
    </source>
</evidence>
<accession>K0TQF7</accession>